<keyword evidence="2" id="KW-1185">Reference proteome</keyword>
<evidence type="ECO:0000313" key="2">
    <source>
        <dbReference type="Proteomes" id="UP001501476"/>
    </source>
</evidence>
<dbReference type="Proteomes" id="UP001501476">
    <property type="component" value="Unassembled WGS sequence"/>
</dbReference>
<accession>A0ABN0TCF0</accession>
<reference evidence="1 2" key="1">
    <citation type="journal article" date="2019" name="Int. J. Syst. Evol. Microbiol.">
        <title>The Global Catalogue of Microorganisms (GCM) 10K type strain sequencing project: providing services to taxonomists for standard genome sequencing and annotation.</title>
        <authorList>
            <consortium name="The Broad Institute Genomics Platform"/>
            <consortium name="The Broad Institute Genome Sequencing Center for Infectious Disease"/>
            <person name="Wu L."/>
            <person name="Ma J."/>
        </authorList>
    </citation>
    <scope>NUCLEOTIDE SEQUENCE [LARGE SCALE GENOMIC DNA]</scope>
    <source>
        <strain evidence="1 2">JCM 6886</strain>
    </source>
</reference>
<dbReference type="EMBL" id="BAAADG010000003">
    <property type="protein sequence ID" value="GAA0218181.1"/>
    <property type="molecule type" value="Genomic_DNA"/>
</dbReference>
<gene>
    <name evidence="1" type="ORF">GCM10008964_07160</name>
</gene>
<name>A0ABN0TCF0_9GAMM</name>
<proteinExistence type="predicted"/>
<evidence type="ECO:0000313" key="1">
    <source>
        <dbReference type="EMBL" id="GAA0218181.1"/>
    </source>
</evidence>
<organism evidence="1 2">
    <name type="scientific">Methylophaga marina</name>
    <dbReference type="NCBI Taxonomy" id="45495"/>
    <lineage>
        <taxon>Bacteria</taxon>
        <taxon>Pseudomonadati</taxon>
        <taxon>Pseudomonadota</taxon>
        <taxon>Gammaproteobacteria</taxon>
        <taxon>Thiotrichales</taxon>
        <taxon>Piscirickettsiaceae</taxon>
        <taxon>Methylophaga</taxon>
    </lineage>
</organism>
<evidence type="ECO:0008006" key="3">
    <source>
        <dbReference type="Google" id="ProtNLM"/>
    </source>
</evidence>
<sequence length="112" mass="12542">MLSDMMNIKSFLYSLILMMVLQTGIVAADVHHIIFDEQDNHSLIDPIADDSPDSVHMDADQHQCGHSHCVHFVAVPHVVNIPLSLFKDTFFSPYQYTPVSGSVSSMYRPPKA</sequence>
<protein>
    <recommendedName>
        <fullName evidence="3">DUF2946 domain-containing protein</fullName>
    </recommendedName>
</protein>
<comment type="caution">
    <text evidence="1">The sequence shown here is derived from an EMBL/GenBank/DDBJ whole genome shotgun (WGS) entry which is preliminary data.</text>
</comment>